<accession>A0ACC6IGX5</accession>
<gene>
    <name evidence="1" type="ORF">QE364_001728</name>
</gene>
<protein>
    <submittedName>
        <fullName evidence="1">DNA-binding GntR family transcriptional regulator</fullName>
    </submittedName>
</protein>
<evidence type="ECO:0000313" key="2">
    <source>
        <dbReference type="Proteomes" id="UP001261666"/>
    </source>
</evidence>
<sequence>MSATELPPPGVTLGEQTYLALRSAIGSGELEPGEKVTERGLAARLGTSPTPVREAMRRLENDGLLERLGPRTTVVAQVGADSLREMTEVEVALRGLAARFAARHATPDDLDVLDRLLDEADDLLLLLRSRAGQGRDVGEYVDRILDVLGEFNQRVNAAARNPVLLRLLDQTRSFSPEIRRAVVRRRVQGGDDFGADRYAGHRDLVAALRARDAARAERIVTDDTARALLDLRTWRD</sequence>
<dbReference type="Proteomes" id="UP001261666">
    <property type="component" value="Unassembled WGS sequence"/>
</dbReference>
<evidence type="ECO:0000313" key="1">
    <source>
        <dbReference type="EMBL" id="MDR6210021.1"/>
    </source>
</evidence>
<comment type="caution">
    <text evidence="1">The sequence shown here is derived from an EMBL/GenBank/DDBJ whole genome shotgun (WGS) entry which is preliminary data.</text>
</comment>
<keyword evidence="1" id="KW-0238">DNA-binding</keyword>
<keyword evidence="2" id="KW-1185">Reference proteome</keyword>
<reference evidence="1" key="1">
    <citation type="submission" date="2023-08" db="EMBL/GenBank/DDBJ databases">
        <title>Functional and genomic diversity of the sorghum phyllosphere microbiome.</title>
        <authorList>
            <person name="Shade A."/>
        </authorList>
    </citation>
    <scope>NUCLEOTIDE SEQUENCE</scope>
    <source>
        <strain evidence="1">SORGH_AS_0885</strain>
    </source>
</reference>
<dbReference type="EMBL" id="JAVIZJ010000004">
    <property type="protein sequence ID" value="MDR6210021.1"/>
    <property type="molecule type" value="Genomic_DNA"/>
</dbReference>
<name>A0ACC6IGX5_9ACTN</name>
<proteinExistence type="predicted"/>
<organism evidence="1 2">
    <name type="scientific">Nocardioides zeae</name>
    <dbReference type="NCBI Taxonomy" id="1457234"/>
    <lineage>
        <taxon>Bacteria</taxon>
        <taxon>Bacillati</taxon>
        <taxon>Actinomycetota</taxon>
        <taxon>Actinomycetes</taxon>
        <taxon>Propionibacteriales</taxon>
        <taxon>Nocardioidaceae</taxon>
        <taxon>Nocardioides</taxon>
    </lineage>
</organism>